<keyword evidence="1" id="KW-0472">Membrane</keyword>
<evidence type="ECO:0000313" key="3">
    <source>
        <dbReference type="Proteomes" id="UP001485459"/>
    </source>
</evidence>
<evidence type="ECO:0000313" key="2">
    <source>
        <dbReference type="EMBL" id="WZN39501.1"/>
    </source>
</evidence>
<gene>
    <name evidence="2" type="ORF">WJU16_15975</name>
</gene>
<proteinExistence type="predicted"/>
<dbReference type="Proteomes" id="UP001485459">
    <property type="component" value="Chromosome"/>
</dbReference>
<feature type="transmembrane region" description="Helical" evidence="1">
    <location>
        <begin position="84"/>
        <end position="103"/>
    </location>
</feature>
<accession>A0ABZ2YIG7</accession>
<reference evidence="3" key="1">
    <citation type="submission" date="2024-03" db="EMBL/GenBank/DDBJ databases">
        <title>Chitinophaga horti sp. nov., isolated from garden soil.</title>
        <authorList>
            <person name="Lee D.S."/>
            <person name="Han D.M."/>
            <person name="Baek J.H."/>
            <person name="Choi D.G."/>
            <person name="Jeon J.H."/>
            <person name="Jeon C.O."/>
        </authorList>
    </citation>
    <scope>NUCLEOTIDE SEQUENCE [LARGE SCALE GENOMIC DNA]</scope>
    <source>
        <strain evidence="3">GPA1</strain>
    </source>
</reference>
<organism evidence="2 3">
    <name type="scientific">Chitinophaga pollutisoli</name>
    <dbReference type="NCBI Taxonomy" id="3133966"/>
    <lineage>
        <taxon>Bacteria</taxon>
        <taxon>Pseudomonadati</taxon>
        <taxon>Bacteroidota</taxon>
        <taxon>Chitinophagia</taxon>
        <taxon>Chitinophagales</taxon>
        <taxon>Chitinophagaceae</taxon>
        <taxon>Chitinophaga</taxon>
    </lineage>
</organism>
<dbReference type="InterPro" id="IPR025962">
    <property type="entry name" value="SdpI/YhfL"/>
</dbReference>
<protein>
    <submittedName>
        <fullName evidence="2">SdpI family protein</fullName>
    </submittedName>
</protein>
<name>A0ABZ2YIG7_9BACT</name>
<dbReference type="RefSeq" id="WP_341834484.1">
    <property type="nucleotide sequence ID" value="NZ_CP149822.1"/>
</dbReference>
<keyword evidence="1" id="KW-0812">Transmembrane</keyword>
<keyword evidence="3" id="KW-1185">Reference proteome</keyword>
<keyword evidence="1" id="KW-1133">Transmembrane helix</keyword>
<dbReference type="Pfam" id="PF13630">
    <property type="entry name" value="SdpI"/>
    <property type="match status" value="1"/>
</dbReference>
<dbReference type="EMBL" id="CP149822">
    <property type="protein sequence ID" value="WZN39501.1"/>
    <property type="molecule type" value="Genomic_DNA"/>
</dbReference>
<sequence length="120" mass="13691">MVLIILLIGLIFTIMGYIFGKFPPKKINPIYGYRSRRSMRSQAAWDAAQVYSSRQMRNAGMVVLALCIPVWLTSDVELTYVPEVWVIVLPLLFSIVPAAVVIVNTENYLKKHFDDTKKNN</sequence>
<evidence type="ECO:0000256" key="1">
    <source>
        <dbReference type="SAM" id="Phobius"/>
    </source>
</evidence>